<sequence length="104" mass="11168">MNATSQSNSSGAASGDPPNTQTQPSEQPNTHQHFGFCRALYDYQAPASSSEISFRRGDIIEILGKEPSGWWDGLITSEPAGAGEARRGWFPSNYVVVLPPGEEA</sequence>
<dbReference type="PANTHER" id="PTHR14167:SF81">
    <property type="entry name" value="ENDOPHILIN-A"/>
    <property type="match status" value="1"/>
</dbReference>
<dbReference type="PROSITE" id="PS50002">
    <property type="entry name" value="SH3"/>
    <property type="match status" value="1"/>
</dbReference>
<evidence type="ECO:0000256" key="6">
    <source>
        <dbReference type="SAM" id="MobiDB-lite"/>
    </source>
</evidence>
<feature type="domain" description="SH3" evidence="7">
    <location>
        <begin position="32"/>
        <end position="100"/>
    </location>
</feature>
<evidence type="ECO:0000259" key="7">
    <source>
        <dbReference type="PROSITE" id="PS50002"/>
    </source>
</evidence>
<keyword evidence="9" id="KW-1185">Reference proteome</keyword>
<organism evidence="8 9">
    <name type="scientific">Psilocybe cf. subviscida</name>
    <dbReference type="NCBI Taxonomy" id="2480587"/>
    <lineage>
        <taxon>Eukaryota</taxon>
        <taxon>Fungi</taxon>
        <taxon>Dikarya</taxon>
        <taxon>Basidiomycota</taxon>
        <taxon>Agaricomycotina</taxon>
        <taxon>Agaricomycetes</taxon>
        <taxon>Agaricomycetidae</taxon>
        <taxon>Agaricales</taxon>
        <taxon>Agaricineae</taxon>
        <taxon>Strophariaceae</taxon>
        <taxon>Psilocybe</taxon>
    </lineage>
</organism>
<dbReference type="InterPro" id="IPR050384">
    <property type="entry name" value="Endophilin_SH3RF"/>
</dbReference>
<evidence type="ECO:0000313" key="9">
    <source>
        <dbReference type="Proteomes" id="UP000567179"/>
    </source>
</evidence>
<dbReference type="InterPro" id="IPR036028">
    <property type="entry name" value="SH3-like_dom_sf"/>
</dbReference>
<protein>
    <recommendedName>
        <fullName evidence="7">SH3 domain-containing protein</fullName>
    </recommendedName>
</protein>
<evidence type="ECO:0000256" key="4">
    <source>
        <dbReference type="ARBA" id="ARBA00023136"/>
    </source>
</evidence>
<dbReference type="FunFam" id="2.30.30.40:FF:000072">
    <property type="entry name" value="Unconventional Myosin IB"/>
    <property type="match status" value="1"/>
</dbReference>
<dbReference type="PANTHER" id="PTHR14167">
    <property type="entry name" value="SH3 DOMAIN-CONTAINING"/>
    <property type="match status" value="1"/>
</dbReference>
<dbReference type="EMBL" id="JAACJJ010000029">
    <property type="protein sequence ID" value="KAF5319562.1"/>
    <property type="molecule type" value="Genomic_DNA"/>
</dbReference>
<dbReference type="PRINTS" id="PR00452">
    <property type="entry name" value="SH3DOMAIN"/>
</dbReference>
<keyword evidence="3" id="KW-0175">Coiled coil</keyword>
<dbReference type="SMART" id="SM00326">
    <property type="entry name" value="SH3"/>
    <property type="match status" value="1"/>
</dbReference>
<evidence type="ECO:0000256" key="1">
    <source>
        <dbReference type="ARBA" id="ARBA00004170"/>
    </source>
</evidence>
<keyword evidence="2 5" id="KW-0728">SH3 domain</keyword>
<reference evidence="8 9" key="1">
    <citation type="journal article" date="2020" name="ISME J.">
        <title>Uncovering the hidden diversity of litter-decomposition mechanisms in mushroom-forming fungi.</title>
        <authorList>
            <person name="Floudas D."/>
            <person name="Bentzer J."/>
            <person name="Ahren D."/>
            <person name="Johansson T."/>
            <person name="Persson P."/>
            <person name="Tunlid A."/>
        </authorList>
    </citation>
    <scope>NUCLEOTIDE SEQUENCE [LARGE SCALE GENOMIC DNA]</scope>
    <source>
        <strain evidence="8 9">CBS 101986</strain>
    </source>
</reference>
<accession>A0A8H5BAD3</accession>
<dbReference type="CDD" id="cd11883">
    <property type="entry name" value="SH3_Sdc25"/>
    <property type="match status" value="1"/>
</dbReference>
<dbReference type="Pfam" id="PF00018">
    <property type="entry name" value="SH3_1"/>
    <property type="match status" value="1"/>
</dbReference>
<comment type="caution">
    <text evidence="8">The sequence shown here is derived from an EMBL/GenBank/DDBJ whole genome shotgun (WGS) entry which is preliminary data.</text>
</comment>
<evidence type="ECO:0000256" key="3">
    <source>
        <dbReference type="ARBA" id="ARBA00023054"/>
    </source>
</evidence>
<evidence type="ECO:0000313" key="8">
    <source>
        <dbReference type="EMBL" id="KAF5319562.1"/>
    </source>
</evidence>
<feature type="compositionally biased region" description="Polar residues" evidence="6">
    <location>
        <begin position="1"/>
        <end position="32"/>
    </location>
</feature>
<proteinExistence type="predicted"/>
<dbReference type="Gene3D" id="2.30.30.40">
    <property type="entry name" value="SH3 Domains"/>
    <property type="match status" value="1"/>
</dbReference>
<evidence type="ECO:0000256" key="2">
    <source>
        <dbReference type="ARBA" id="ARBA00022443"/>
    </source>
</evidence>
<dbReference type="AlphaFoldDB" id="A0A8H5BAD3"/>
<dbReference type="InterPro" id="IPR001452">
    <property type="entry name" value="SH3_domain"/>
</dbReference>
<dbReference type="Proteomes" id="UP000567179">
    <property type="component" value="Unassembled WGS sequence"/>
</dbReference>
<name>A0A8H5BAD3_9AGAR</name>
<dbReference type="OrthoDB" id="10255964at2759"/>
<keyword evidence="4" id="KW-0472">Membrane</keyword>
<feature type="region of interest" description="Disordered" evidence="6">
    <location>
        <begin position="1"/>
        <end position="33"/>
    </location>
</feature>
<gene>
    <name evidence="8" type="ORF">D9619_008844</name>
</gene>
<evidence type="ECO:0000256" key="5">
    <source>
        <dbReference type="PROSITE-ProRule" id="PRU00192"/>
    </source>
</evidence>
<dbReference type="SUPFAM" id="SSF50044">
    <property type="entry name" value="SH3-domain"/>
    <property type="match status" value="1"/>
</dbReference>
<comment type="subcellular location">
    <subcellularLocation>
        <location evidence="1">Membrane</location>
        <topology evidence="1">Peripheral membrane protein</topology>
    </subcellularLocation>
</comment>